<feature type="transmembrane region" description="Helical" evidence="2">
    <location>
        <begin position="12"/>
        <end position="34"/>
    </location>
</feature>
<keyword evidence="6" id="KW-1185">Reference proteome</keyword>
<dbReference type="GO" id="GO:0005886">
    <property type="term" value="C:plasma membrane"/>
    <property type="evidence" value="ECO:0007669"/>
    <property type="project" value="TreeGrafter"/>
</dbReference>
<keyword evidence="2" id="KW-1133">Transmembrane helix</keyword>
<protein>
    <submittedName>
        <fullName evidence="5">Bifunctional DedA family/phosphatase PAP2 family protein</fullName>
    </submittedName>
</protein>
<feature type="transmembrane region" description="Helical" evidence="2">
    <location>
        <begin position="219"/>
        <end position="238"/>
    </location>
</feature>
<sequence length="430" mass="49172">MDLTSWLEHYGYIVIFLSLLLEMLALPIPGEVMMSYTGLLVFEGKLNGTLSIVIASAGVSAGVTLSYWIGYFVGKTLVTKYGHYIHLGDKQLAKLTTWFEKYGNKLLFVVYFIPGVRHFTGYFCGLTHMPFRKYAMYAYPGAIFWVSVFITLGRVLGPKWELYHDTVNHYLIIFGVASVVLTLLVYVYRNHRKRIAGFIMNLLTKGLDYFNSLGKVRSLVLASFAAFVMFVSLMLGLIQDFFAKEFNLFDEITSYIVHVVFGPEWHDPMNYFSKLGSIYFYGPLIVLTAIWVIKKARDQWLELSFLFWVVIGGELLDDGLRMLFHRPGPVVSGFRFLNTFPSEDTLTAITVWGFSAFLLLRHYSKRRLQIPVILTVILICLLVGISRIYFNVQFPSDVAAGYVFGGVWISLNIILLEVLRVLQRSKEIRT</sequence>
<evidence type="ECO:0000313" key="6">
    <source>
        <dbReference type="Proteomes" id="UP001139347"/>
    </source>
</evidence>
<name>A0A9X2B7G0_9BACL</name>
<dbReference type="Pfam" id="PF09335">
    <property type="entry name" value="VTT_dom"/>
    <property type="match status" value="1"/>
</dbReference>
<feature type="domain" description="Phosphatidic acid phosphatase type 2/haloperoxidase" evidence="3">
    <location>
        <begin position="338"/>
        <end position="411"/>
    </location>
</feature>
<gene>
    <name evidence="5" type="ORF">MUG84_18015</name>
</gene>
<evidence type="ECO:0000259" key="4">
    <source>
        <dbReference type="Pfam" id="PF09335"/>
    </source>
</evidence>
<dbReference type="EMBL" id="JALIRP010000007">
    <property type="protein sequence ID" value="MCJ8013623.1"/>
    <property type="molecule type" value="Genomic_DNA"/>
</dbReference>
<dbReference type="InterPro" id="IPR000326">
    <property type="entry name" value="PAP2/HPO"/>
</dbReference>
<evidence type="ECO:0000313" key="5">
    <source>
        <dbReference type="EMBL" id="MCJ8013623.1"/>
    </source>
</evidence>
<accession>A0A9X2B7G0</accession>
<feature type="domain" description="VTT" evidence="4">
    <location>
        <begin position="28"/>
        <end position="154"/>
    </location>
</feature>
<dbReference type="InterPro" id="IPR032816">
    <property type="entry name" value="VTT_dom"/>
</dbReference>
<feature type="transmembrane region" description="Helical" evidence="2">
    <location>
        <begin position="344"/>
        <end position="360"/>
    </location>
</feature>
<dbReference type="RefSeq" id="WP_244727277.1">
    <property type="nucleotide sequence ID" value="NZ_JALIRP010000007.1"/>
</dbReference>
<feature type="transmembrane region" description="Helical" evidence="2">
    <location>
        <begin position="137"/>
        <end position="157"/>
    </location>
</feature>
<proteinExistence type="inferred from homology"/>
<evidence type="ECO:0000256" key="1">
    <source>
        <dbReference type="ARBA" id="ARBA00010792"/>
    </source>
</evidence>
<feature type="transmembrane region" description="Helical" evidence="2">
    <location>
        <begin position="372"/>
        <end position="390"/>
    </location>
</feature>
<dbReference type="CDD" id="cd03392">
    <property type="entry name" value="PAP2_like_2"/>
    <property type="match status" value="1"/>
</dbReference>
<feature type="transmembrane region" description="Helical" evidence="2">
    <location>
        <begin position="46"/>
        <end position="69"/>
    </location>
</feature>
<keyword evidence="2" id="KW-0812">Transmembrane</keyword>
<dbReference type="SUPFAM" id="SSF48317">
    <property type="entry name" value="Acid phosphatase/Vanadium-dependent haloperoxidase"/>
    <property type="match status" value="1"/>
</dbReference>
<reference evidence="5" key="1">
    <citation type="submission" date="2022-04" db="EMBL/GenBank/DDBJ databases">
        <title>Paenibacillus mangrovi sp. nov., a novel endophytic bacterium isolated from bark of Kandelia candel.</title>
        <authorList>
            <person name="Tuo L."/>
        </authorList>
    </citation>
    <scope>NUCLEOTIDE SEQUENCE</scope>
    <source>
        <strain evidence="5">KQZ6P-2</strain>
    </source>
</reference>
<organism evidence="5 6">
    <name type="scientific">Paenibacillus mangrovi</name>
    <dbReference type="NCBI Taxonomy" id="2931978"/>
    <lineage>
        <taxon>Bacteria</taxon>
        <taxon>Bacillati</taxon>
        <taxon>Bacillota</taxon>
        <taxon>Bacilli</taxon>
        <taxon>Bacillales</taxon>
        <taxon>Paenibacillaceae</taxon>
        <taxon>Paenibacillus</taxon>
    </lineage>
</organism>
<dbReference type="PANTHER" id="PTHR42709:SF9">
    <property type="entry name" value="ALKALINE PHOSPHATASE LIKE PROTEIN"/>
    <property type="match status" value="1"/>
</dbReference>
<dbReference type="Proteomes" id="UP001139347">
    <property type="component" value="Unassembled WGS sequence"/>
</dbReference>
<feature type="transmembrane region" description="Helical" evidence="2">
    <location>
        <begin position="271"/>
        <end position="293"/>
    </location>
</feature>
<comment type="caution">
    <text evidence="5">The sequence shown here is derived from an EMBL/GenBank/DDBJ whole genome shotgun (WGS) entry which is preliminary data.</text>
</comment>
<dbReference type="AlphaFoldDB" id="A0A9X2B7G0"/>
<keyword evidence="2" id="KW-0472">Membrane</keyword>
<comment type="similarity">
    <text evidence="1">Belongs to the DedA family.</text>
</comment>
<dbReference type="Pfam" id="PF01569">
    <property type="entry name" value="PAP2"/>
    <property type="match status" value="1"/>
</dbReference>
<evidence type="ECO:0000259" key="3">
    <source>
        <dbReference type="Pfam" id="PF01569"/>
    </source>
</evidence>
<evidence type="ECO:0000256" key="2">
    <source>
        <dbReference type="SAM" id="Phobius"/>
    </source>
</evidence>
<dbReference type="InterPro" id="IPR051311">
    <property type="entry name" value="DedA_domain"/>
</dbReference>
<feature type="transmembrane region" description="Helical" evidence="2">
    <location>
        <begin position="402"/>
        <end position="422"/>
    </location>
</feature>
<dbReference type="Gene3D" id="1.20.144.10">
    <property type="entry name" value="Phosphatidic acid phosphatase type 2/haloperoxidase"/>
    <property type="match status" value="1"/>
</dbReference>
<feature type="transmembrane region" description="Helical" evidence="2">
    <location>
        <begin position="305"/>
        <end position="324"/>
    </location>
</feature>
<dbReference type="PANTHER" id="PTHR42709">
    <property type="entry name" value="ALKALINE PHOSPHATASE LIKE PROTEIN"/>
    <property type="match status" value="1"/>
</dbReference>
<dbReference type="InterPro" id="IPR036938">
    <property type="entry name" value="PAP2/HPO_sf"/>
</dbReference>
<feature type="transmembrane region" description="Helical" evidence="2">
    <location>
        <begin position="169"/>
        <end position="188"/>
    </location>
</feature>